<dbReference type="Pfam" id="PF13403">
    <property type="entry name" value="Hint_2"/>
    <property type="match status" value="1"/>
</dbReference>
<reference evidence="3 4" key="1">
    <citation type="submission" date="2019-02" db="EMBL/GenBank/DDBJ databases">
        <title>Deep-cultivation of Planctomycetes and their phenomic and genomic characterization uncovers novel biology.</title>
        <authorList>
            <person name="Wiegand S."/>
            <person name="Jogler M."/>
            <person name="Boedeker C."/>
            <person name="Pinto D."/>
            <person name="Vollmers J."/>
            <person name="Rivas-Marin E."/>
            <person name="Kohn T."/>
            <person name="Peeters S.H."/>
            <person name="Heuer A."/>
            <person name="Rast P."/>
            <person name="Oberbeckmann S."/>
            <person name="Bunk B."/>
            <person name="Jeske O."/>
            <person name="Meyerdierks A."/>
            <person name="Storesund J.E."/>
            <person name="Kallscheuer N."/>
            <person name="Luecker S."/>
            <person name="Lage O.M."/>
            <person name="Pohl T."/>
            <person name="Merkel B.J."/>
            <person name="Hornburger P."/>
            <person name="Mueller R.-W."/>
            <person name="Bruemmer F."/>
            <person name="Labrenz M."/>
            <person name="Spormann A.M."/>
            <person name="Op den Camp H."/>
            <person name="Overmann J."/>
            <person name="Amann R."/>
            <person name="Jetten M.S.M."/>
            <person name="Mascher T."/>
            <person name="Medema M.H."/>
            <person name="Devos D.P."/>
            <person name="Kaster A.-K."/>
            <person name="Ovreas L."/>
            <person name="Rohde M."/>
            <person name="Galperin M.Y."/>
            <person name="Jogler C."/>
        </authorList>
    </citation>
    <scope>NUCLEOTIDE SEQUENCE [LARGE SCALE GENOMIC DNA]</scope>
    <source>
        <strain evidence="3 4">HG15A2</strain>
    </source>
</reference>
<dbReference type="KEGG" id="amob:HG15A2_39320"/>
<gene>
    <name evidence="3" type="ORF">HG15A2_39320</name>
</gene>
<dbReference type="Proteomes" id="UP000319852">
    <property type="component" value="Chromosome"/>
</dbReference>
<evidence type="ECO:0000313" key="3">
    <source>
        <dbReference type="EMBL" id="QDT00593.1"/>
    </source>
</evidence>
<dbReference type="Gene3D" id="2.170.16.10">
    <property type="entry name" value="Hedgehog/Intein (Hint) domain"/>
    <property type="match status" value="1"/>
</dbReference>
<dbReference type="PROSITE" id="PS50817">
    <property type="entry name" value="INTEIN_N_TER"/>
    <property type="match status" value="1"/>
</dbReference>
<accession>A0A517N0D8</accession>
<feature type="domain" description="Hint" evidence="2">
    <location>
        <begin position="286"/>
        <end position="405"/>
    </location>
</feature>
<dbReference type="RefSeq" id="WP_145062192.1">
    <property type="nucleotide sequence ID" value="NZ_CP036263.1"/>
</dbReference>
<feature type="region of interest" description="Disordered" evidence="1">
    <location>
        <begin position="510"/>
        <end position="550"/>
    </location>
</feature>
<sequence>MVEGSYGGKNPGDKVIEDSLTLREDYKARGKTITSSGSSETLFNKNYKQTQEADGSGTIYERFIDTVQGIDVEGSETYEAPSTEESPGAAAAAEAVRAMEEDANQQAILFFNTASPAELNAFIQGFSPEGWEQYTNETLSDEAVAALSAASRNLPQNQQKADAQYRTADLYGDEVLDTAKGFFYTGPKNAITGVWDVVTSPIETAKGIGNAILNPIDTAQALWADVVEKASNSEGRGELAFDVVSSLVAAFKADKLRKAGKMAKPKKVDVDVNIADANKQINVLQDQCFAPETLVATPDGPREIKDIRKGDTVLAYDHESGTWRERHVEKFHENIYEGPLLTIHTEQGPVRTTIYHPFWVLSGRDLEERSAPRELSDHEDEGLSLQGRWVNSHELRCGDILIGQDGSRQAVLKIEQEFVQAFLVHNLTISEDHTFAVGADALLVHNTAKCDVEGIYEFPDNLNSNKPYVGQSGDIPGRLRRHELDGRMTPGTETTTEVLGGKTARELAEHNRIQSLTNGQRAKTSDVVSNLRDPIGPGRRPKLGLPDPTD</sequence>
<dbReference type="InterPro" id="IPR028992">
    <property type="entry name" value="Hedgehog/Intein_dom"/>
</dbReference>
<feature type="compositionally biased region" description="Polar residues" evidence="1">
    <location>
        <begin position="513"/>
        <end position="528"/>
    </location>
</feature>
<dbReference type="CDD" id="cd00081">
    <property type="entry name" value="Hint"/>
    <property type="match status" value="1"/>
</dbReference>
<dbReference type="SUPFAM" id="SSF51294">
    <property type="entry name" value="Hedgehog/intein (Hint) domain"/>
    <property type="match status" value="1"/>
</dbReference>
<dbReference type="InterPro" id="IPR003587">
    <property type="entry name" value="Hint_dom_N"/>
</dbReference>
<proteinExistence type="predicted"/>
<dbReference type="AlphaFoldDB" id="A0A517N0D8"/>
<evidence type="ECO:0000259" key="2">
    <source>
        <dbReference type="SMART" id="SM00306"/>
    </source>
</evidence>
<organism evidence="3 4">
    <name type="scientific">Adhaeretor mobilis</name>
    <dbReference type="NCBI Taxonomy" id="1930276"/>
    <lineage>
        <taxon>Bacteria</taxon>
        <taxon>Pseudomonadati</taxon>
        <taxon>Planctomycetota</taxon>
        <taxon>Planctomycetia</taxon>
        <taxon>Pirellulales</taxon>
        <taxon>Lacipirellulaceae</taxon>
        <taxon>Adhaeretor</taxon>
    </lineage>
</organism>
<dbReference type="InterPro" id="IPR036844">
    <property type="entry name" value="Hint_dom_sf"/>
</dbReference>
<dbReference type="InterPro" id="IPR006141">
    <property type="entry name" value="Intein_N"/>
</dbReference>
<dbReference type="EMBL" id="CP036263">
    <property type="protein sequence ID" value="QDT00593.1"/>
    <property type="molecule type" value="Genomic_DNA"/>
</dbReference>
<dbReference type="NCBIfam" id="TIGR01445">
    <property type="entry name" value="intein_Nterm"/>
    <property type="match status" value="1"/>
</dbReference>
<dbReference type="GO" id="GO:0016539">
    <property type="term" value="P:intein-mediated protein splicing"/>
    <property type="evidence" value="ECO:0007669"/>
    <property type="project" value="InterPro"/>
</dbReference>
<dbReference type="SMART" id="SM00306">
    <property type="entry name" value="HintN"/>
    <property type="match status" value="1"/>
</dbReference>
<dbReference type="OrthoDB" id="291409at2"/>
<keyword evidence="4" id="KW-1185">Reference proteome</keyword>
<evidence type="ECO:0000256" key="1">
    <source>
        <dbReference type="SAM" id="MobiDB-lite"/>
    </source>
</evidence>
<protein>
    <recommendedName>
        <fullName evidence="2">Hint domain-containing protein</fullName>
    </recommendedName>
</protein>
<evidence type="ECO:0000313" key="4">
    <source>
        <dbReference type="Proteomes" id="UP000319852"/>
    </source>
</evidence>
<name>A0A517N0D8_9BACT</name>